<dbReference type="EMBL" id="JAEIJD010000015">
    <property type="protein sequence ID" value="MBI6630851.1"/>
    <property type="molecule type" value="Genomic_DNA"/>
</dbReference>
<dbReference type="InterPro" id="IPR008147">
    <property type="entry name" value="Gln_synt_N"/>
</dbReference>
<evidence type="ECO:0000259" key="10">
    <source>
        <dbReference type="PROSITE" id="PS51987"/>
    </source>
</evidence>
<dbReference type="SUPFAM" id="SSF55931">
    <property type="entry name" value="Glutamine synthetase/guanido kinase"/>
    <property type="match status" value="1"/>
</dbReference>
<evidence type="ECO:0000259" key="9">
    <source>
        <dbReference type="PROSITE" id="PS51986"/>
    </source>
</evidence>
<name>A0A934M2Q2_9RHOB</name>
<evidence type="ECO:0000256" key="8">
    <source>
        <dbReference type="RuleBase" id="RU000384"/>
    </source>
</evidence>
<comment type="cofactor">
    <cofactor evidence="1">
        <name>Mg(2+)</name>
        <dbReference type="ChEBI" id="CHEBI:18420"/>
    </cofactor>
</comment>
<dbReference type="AlphaFoldDB" id="A0A934M2Q2"/>
<dbReference type="InterPro" id="IPR008146">
    <property type="entry name" value="Gln_synth_cat_dom"/>
</dbReference>
<evidence type="ECO:0000256" key="5">
    <source>
        <dbReference type="ARBA" id="ARBA00022840"/>
    </source>
</evidence>
<comment type="caution">
    <text evidence="11">The sequence shown here is derived from an EMBL/GenBank/DDBJ whole genome shotgun (WGS) entry which is preliminary data.</text>
</comment>
<dbReference type="SUPFAM" id="SSF54368">
    <property type="entry name" value="Glutamine synthetase, N-terminal domain"/>
    <property type="match status" value="1"/>
</dbReference>
<feature type="domain" description="GS beta-grasp" evidence="9">
    <location>
        <begin position="55"/>
        <end position="140"/>
    </location>
</feature>
<dbReference type="InterPro" id="IPR014746">
    <property type="entry name" value="Gln_synth/guanido_kin_cat_dom"/>
</dbReference>
<dbReference type="PROSITE" id="PS51986">
    <property type="entry name" value="GS_BETA_GRASP"/>
    <property type="match status" value="1"/>
</dbReference>
<dbReference type="Gene3D" id="3.10.20.70">
    <property type="entry name" value="Glutamine synthetase, N-terminal domain"/>
    <property type="match status" value="1"/>
</dbReference>
<dbReference type="PROSITE" id="PS51987">
    <property type="entry name" value="GS_CATALYTIC"/>
    <property type="match status" value="1"/>
</dbReference>
<dbReference type="PANTHER" id="PTHR43785">
    <property type="entry name" value="GAMMA-GLUTAMYLPUTRESCINE SYNTHETASE"/>
    <property type="match status" value="1"/>
</dbReference>
<keyword evidence="6" id="KW-0535">Nitrogen fixation</keyword>
<evidence type="ECO:0000256" key="2">
    <source>
        <dbReference type="ARBA" id="ARBA00003117"/>
    </source>
</evidence>
<dbReference type="GO" id="GO:0006542">
    <property type="term" value="P:glutamine biosynthetic process"/>
    <property type="evidence" value="ECO:0007669"/>
    <property type="project" value="InterPro"/>
</dbReference>
<dbReference type="GO" id="GO:0004356">
    <property type="term" value="F:glutamine synthetase activity"/>
    <property type="evidence" value="ECO:0007669"/>
    <property type="project" value="InterPro"/>
</dbReference>
<feature type="domain" description="GS catalytic" evidence="10">
    <location>
        <begin position="146"/>
        <end position="497"/>
    </location>
</feature>
<gene>
    <name evidence="11" type="ORF">JAO82_13280</name>
</gene>
<organism evidence="11 12">
    <name type="scientific">Pontibaca salina</name>
    <dbReference type="NCBI Taxonomy" id="2795731"/>
    <lineage>
        <taxon>Bacteria</taxon>
        <taxon>Pseudomonadati</taxon>
        <taxon>Pseudomonadota</taxon>
        <taxon>Alphaproteobacteria</taxon>
        <taxon>Rhodobacterales</taxon>
        <taxon>Roseobacteraceae</taxon>
        <taxon>Pontibaca</taxon>
    </lineage>
</organism>
<keyword evidence="3" id="KW-0436">Ligase</keyword>
<keyword evidence="4" id="KW-0547">Nucleotide-binding</keyword>
<dbReference type="Gene3D" id="3.30.590.10">
    <property type="entry name" value="Glutamine synthetase/guanido kinase, catalytic domain"/>
    <property type="match status" value="1"/>
</dbReference>
<evidence type="ECO:0000256" key="1">
    <source>
        <dbReference type="ARBA" id="ARBA00001946"/>
    </source>
</evidence>
<dbReference type="SMART" id="SM01230">
    <property type="entry name" value="Gln-synt_C"/>
    <property type="match status" value="1"/>
</dbReference>
<protein>
    <submittedName>
        <fullName evidence="11">Glutamine synthetase</fullName>
    </submittedName>
</protein>
<dbReference type="InterPro" id="IPR036651">
    <property type="entry name" value="Gln_synt_N_sf"/>
</dbReference>
<accession>A0A934M2Q2</accession>
<evidence type="ECO:0000256" key="4">
    <source>
        <dbReference type="ARBA" id="ARBA00022741"/>
    </source>
</evidence>
<evidence type="ECO:0000313" key="11">
    <source>
        <dbReference type="EMBL" id="MBI6630851.1"/>
    </source>
</evidence>
<comment type="similarity">
    <text evidence="7 8">Belongs to the glutamine synthetase family.</text>
</comment>
<dbReference type="Proteomes" id="UP000613255">
    <property type="component" value="Unassembled WGS sequence"/>
</dbReference>
<keyword evidence="12" id="KW-1185">Reference proteome</keyword>
<evidence type="ECO:0000256" key="3">
    <source>
        <dbReference type="ARBA" id="ARBA00022598"/>
    </source>
</evidence>
<dbReference type="PANTHER" id="PTHR43785:SF12">
    <property type="entry name" value="TYPE-1 GLUTAMINE SYNTHETASE 2"/>
    <property type="match status" value="1"/>
</dbReference>
<evidence type="ECO:0000256" key="7">
    <source>
        <dbReference type="PROSITE-ProRule" id="PRU01330"/>
    </source>
</evidence>
<evidence type="ECO:0000313" key="12">
    <source>
        <dbReference type="Proteomes" id="UP000613255"/>
    </source>
</evidence>
<sequence>MTGITIVSKLKDRKVKDRVEANTAFDKKVYYECFDEAIERNRPRIDEVRARLEAAGVKYVMSSWIDLHGIPKTKPVPMSDFEDLCLGKGPQFAVHSVSFVPELTPADSDQVMVPDLDAVYICPWDNTIAIIFADLFWEGAPYNVCPRQALKRAIHEAQQKGYVGYAGIEPEFIVMKHDENGEPVKAFDDDPREGLRPRRQAFGYDVEYSMDSMPFLKELIDILEGMGWNLHDVVAEGAYSQFELDFTYTDLLEMADRFVFLRLLLKEIAKSHGMFVTFMPKPTVGDWRSGAHINLSLQHKDAPGENAFKDGDKWSDTARFAVGGLMQHAEALTALTCPIVNSYNGLVPRVGGFEGGTVTWAPTNITYGYNNRSAQFRLPQNRYSLENRAADMTMNIYLALAMTLTASVHGISNKIDPGEPTDRDLYSMTEEEFKEAGIRRLPRNLMLATNALREDELAKHVLGPVMHNSYITYKNDEWERYHQAVTDWEVQEYIRLY</sequence>
<proteinExistence type="inferred from homology"/>
<reference evidence="11" key="1">
    <citation type="submission" date="2020-12" db="EMBL/GenBank/DDBJ databases">
        <title>Pontibaca salina gen. nov., sp. nov., isolated from marine sediment.</title>
        <authorList>
            <person name="Bo J."/>
            <person name="Wang S."/>
            <person name="Song X."/>
            <person name="Du Z."/>
        </authorList>
    </citation>
    <scope>NUCLEOTIDE SEQUENCE</scope>
    <source>
        <strain evidence="11">S1109L</strain>
    </source>
</reference>
<dbReference type="Pfam" id="PF00120">
    <property type="entry name" value="Gln-synt_C"/>
    <property type="match status" value="1"/>
</dbReference>
<evidence type="ECO:0000256" key="6">
    <source>
        <dbReference type="ARBA" id="ARBA00023231"/>
    </source>
</evidence>
<comment type="function">
    <text evidence="2">Catalyzes the ATP-dependent biosynthesis of glutamine from glutamate and ammonia.</text>
</comment>
<dbReference type="GO" id="GO:0005524">
    <property type="term" value="F:ATP binding"/>
    <property type="evidence" value="ECO:0007669"/>
    <property type="project" value="UniProtKB-KW"/>
</dbReference>
<keyword evidence="5" id="KW-0067">ATP-binding</keyword>